<dbReference type="SUPFAM" id="SSF53850">
    <property type="entry name" value="Periplasmic binding protein-like II"/>
    <property type="match status" value="1"/>
</dbReference>
<keyword evidence="7" id="KW-1185">Reference proteome</keyword>
<proteinExistence type="inferred from homology"/>
<sequence>MVELREIEVFLVLVEELHFGRTAERLRLSPSRISQTVRVLERRVDGRLFERTSRKVVLTPLGQRLSDGLRTPFEEIHRVMRSLGKVGGEMRLSVANRVCAGPLFIEILKTFETTHPDCRTVVREETTLDGLARLRKREADVMIAWQPMGQADMTVGPVVSRQSRVLLVRRDHHLVRRGYATVEDLAECDLPDGGGVPTATLDAFIPPFTPSGRPIRRRYAQSTLTEAVWRIAMGLMAHPTVETSPRFYDHPDIVALPLRGLPPLESALVWATGRDTPLIHAFAEAVTEVRR</sequence>
<comment type="similarity">
    <text evidence="1">Belongs to the LysR transcriptional regulatory family.</text>
</comment>
<dbReference type="PROSITE" id="PS50931">
    <property type="entry name" value="HTH_LYSR"/>
    <property type="match status" value="1"/>
</dbReference>
<dbReference type="InterPro" id="IPR036390">
    <property type="entry name" value="WH_DNA-bd_sf"/>
</dbReference>
<dbReference type="EMBL" id="FNDJ01000054">
    <property type="protein sequence ID" value="SDM74886.1"/>
    <property type="molecule type" value="Genomic_DNA"/>
</dbReference>
<dbReference type="GO" id="GO:0003700">
    <property type="term" value="F:DNA-binding transcription factor activity"/>
    <property type="evidence" value="ECO:0007669"/>
    <property type="project" value="InterPro"/>
</dbReference>
<keyword evidence="4" id="KW-0804">Transcription</keyword>
<feature type="domain" description="HTH lysR-type" evidence="5">
    <location>
        <begin position="2"/>
        <end position="59"/>
    </location>
</feature>
<name>A0A1G9VS44_9ACTN</name>
<evidence type="ECO:0000256" key="1">
    <source>
        <dbReference type="ARBA" id="ARBA00009437"/>
    </source>
</evidence>
<dbReference type="PANTHER" id="PTHR30346">
    <property type="entry name" value="TRANSCRIPTIONAL DUAL REGULATOR HCAR-RELATED"/>
    <property type="match status" value="1"/>
</dbReference>
<dbReference type="Pfam" id="PF00126">
    <property type="entry name" value="HTH_1"/>
    <property type="match status" value="1"/>
</dbReference>
<dbReference type="InterPro" id="IPR036388">
    <property type="entry name" value="WH-like_DNA-bd_sf"/>
</dbReference>
<dbReference type="SUPFAM" id="SSF46785">
    <property type="entry name" value="Winged helix' DNA-binding domain"/>
    <property type="match status" value="1"/>
</dbReference>
<dbReference type="STRING" id="633440.SAMN05421869_15425"/>
<dbReference type="GO" id="GO:0003677">
    <property type="term" value="F:DNA binding"/>
    <property type="evidence" value="ECO:0007669"/>
    <property type="project" value="UniProtKB-KW"/>
</dbReference>
<dbReference type="AlphaFoldDB" id="A0A1G9VS44"/>
<dbReference type="Proteomes" id="UP000199202">
    <property type="component" value="Unassembled WGS sequence"/>
</dbReference>
<dbReference type="RefSeq" id="WP_176993916.1">
    <property type="nucleotide sequence ID" value="NZ_FNDJ01000054.1"/>
</dbReference>
<dbReference type="Gene3D" id="1.10.10.10">
    <property type="entry name" value="Winged helix-like DNA-binding domain superfamily/Winged helix DNA-binding domain"/>
    <property type="match status" value="1"/>
</dbReference>
<evidence type="ECO:0000256" key="4">
    <source>
        <dbReference type="ARBA" id="ARBA00023163"/>
    </source>
</evidence>
<evidence type="ECO:0000256" key="2">
    <source>
        <dbReference type="ARBA" id="ARBA00023015"/>
    </source>
</evidence>
<dbReference type="InterPro" id="IPR000847">
    <property type="entry name" value="LysR_HTH_N"/>
</dbReference>
<dbReference type="PANTHER" id="PTHR30346:SF0">
    <property type="entry name" value="HCA OPERON TRANSCRIPTIONAL ACTIVATOR HCAR"/>
    <property type="match status" value="1"/>
</dbReference>
<evidence type="ECO:0000256" key="3">
    <source>
        <dbReference type="ARBA" id="ARBA00023125"/>
    </source>
</evidence>
<protein>
    <submittedName>
        <fullName evidence="6">DNA-binding transcriptional regulator, LysR family</fullName>
    </submittedName>
</protein>
<gene>
    <name evidence="6" type="ORF">SAMN05421869_15425</name>
</gene>
<dbReference type="GO" id="GO:0032993">
    <property type="term" value="C:protein-DNA complex"/>
    <property type="evidence" value="ECO:0007669"/>
    <property type="project" value="TreeGrafter"/>
</dbReference>
<dbReference type="InterPro" id="IPR005119">
    <property type="entry name" value="LysR_subst-bd"/>
</dbReference>
<dbReference type="Pfam" id="PF03466">
    <property type="entry name" value="LysR_substrate"/>
    <property type="match status" value="1"/>
</dbReference>
<evidence type="ECO:0000259" key="5">
    <source>
        <dbReference type="PROSITE" id="PS50931"/>
    </source>
</evidence>
<reference evidence="6 7" key="1">
    <citation type="submission" date="2016-10" db="EMBL/GenBank/DDBJ databases">
        <authorList>
            <person name="de Groot N.N."/>
        </authorList>
    </citation>
    <scope>NUCLEOTIDE SEQUENCE [LARGE SCALE GENOMIC DNA]</scope>
    <source>
        <strain evidence="6 7">CGMCC 4.6533</strain>
    </source>
</reference>
<organism evidence="6 7">
    <name type="scientific">Nonomuraea jiangxiensis</name>
    <dbReference type="NCBI Taxonomy" id="633440"/>
    <lineage>
        <taxon>Bacteria</taxon>
        <taxon>Bacillati</taxon>
        <taxon>Actinomycetota</taxon>
        <taxon>Actinomycetes</taxon>
        <taxon>Streptosporangiales</taxon>
        <taxon>Streptosporangiaceae</taxon>
        <taxon>Nonomuraea</taxon>
    </lineage>
</organism>
<dbReference type="Gene3D" id="3.40.190.10">
    <property type="entry name" value="Periplasmic binding protein-like II"/>
    <property type="match status" value="2"/>
</dbReference>
<evidence type="ECO:0000313" key="6">
    <source>
        <dbReference type="EMBL" id="SDM74886.1"/>
    </source>
</evidence>
<accession>A0A1G9VS44</accession>
<evidence type="ECO:0000313" key="7">
    <source>
        <dbReference type="Proteomes" id="UP000199202"/>
    </source>
</evidence>
<keyword evidence="2" id="KW-0805">Transcription regulation</keyword>
<keyword evidence="3 6" id="KW-0238">DNA-binding</keyword>